<feature type="compositionally biased region" description="Low complexity" evidence="1">
    <location>
        <begin position="20"/>
        <end position="30"/>
    </location>
</feature>
<evidence type="ECO:0000313" key="3">
    <source>
        <dbReference type="Proteomes" id="UP000237000"/>
    </source>
</evidence>
<evidence type="ECO:0000313" key="2">
    <source>
        <dbReference type="EMBL" id="PON67906.1"/>
    </source>
</evidence>
<feature type="region of interest" description="Disordered" evidence="1">
    <location>
        <begin position="1"/>
        <end position="56"/>
    </location>
</feature>
<dbReference type="InParanoid" id="A0A2P5D3N4"/>
<sequence>MQLRPDGFPDDDEALPPALPSRRCPRSPCRGLETSHTRSNREGDSAPPHFQPSLATGGFPHHNLSLLSLVVDLLRPPFAVNRHFRRVGESFSNLAILLIKMLIFLNDLMLLENFGLKLV</sequence>
<proteinExistence type="predicted"/>
<comment type="caution">
    <text evidence="2">The sequence shown here is derived from an EMBL/GenBank/DDBJ whole genome shotgun (WGS) entry which is preliminary data.</text>
</comment>
<evidence type="ECO:0000256" key="1">
    <source>
        <dbReference type="SAM" id="MobiDB-lite"/>
    </source>
</evidence>
<dbReference type="Proteomes" id="UP000237000">
    <property type="component" value="Unassembled WGS sequence"/>
</dbReference>
<keyword evidence="3" id="KW-1185">Reference proteome</keyword>
<reference evidence="3" key="1">
    <citation type="submission" date="2016-06" db="EMBL/GenBank/DDBJ databases">
        <title>Parallel loss of symbiosis genes in relatives of nitrogen-fixing non-legume Parasponia.</title>
        <authorList>
            <person name="Van Velzen R."/>
            <person name="Holmer R."/>
            <person name="Bu F."/>
            <person name="Rutten L."/>
            <person name="Van Zeijl A."/>
            <person name="Liu W."/>
            <person name="Santuari L."/>
            <person name="Cao Q."/>
            <person name="Sharma T."/>
            <person name="Shen D."/>
            <person name="Roswanjaya Y."/>
            <person name="Wardhani T."/>
            <person name="Kalhor M.S."/>
            <person name="Jansen J."/>
            <person name="Van den Hoogen J."/>
            <person name="Gungor B."/>
            <person name="Hartog M."/>
            <person name="Hontelez J."/>
            <person name="Verver J."/>
            <person name="Yang W.-C."/>
            <person name="Schijlen E."/>
            <person name="Repin R."/>
            <person name="Schilthuizen M."/>
            <person name="Schranz E."/>
            <person name="Heidstra R."/>
            <person name="Miyata K."/>
            <person name="Fedorova E."/>
            <person name="Kohlen W."/>
            <person name="Bisseling T."/>
            <person name="Smit S."/>
            <person name="Geurts R."/>
        </authorList>
    </citation>
    <scope>NUCLEOTIDE SEQUENCE [LARGE SCALE GENOMIC DNA]</scope>
    <source>
        <strain evidence="3">cv. RG33-2</strain>
    </source>
</reference>
<organism evidence="2 3">
    <name type="scientific">Trema orientale</name>
    <name type="common">Charcoal tree</name>
    <name type="synonym">Celtis orientalis</name>
    <dbReference type="NCBI Taxonomy" id="63057"/>
    <lineage>
        <taxon>Eukaryota</taxon>
        <taxon>Viridiplantae</taxon>
        <taxon>Streptophyta</taxon>
        <taxon>Embryophyta</taxon>
        <taxon>Tracheophyta</taxon>
        <taxon>Spermatophyta</taxon>
        <taxon>Magnoliopsida</taxon>
        <taxon>eudicotyledons</taxon>
        <taxon>Gunneridae</taxon>
        <taxon>Pentapetalae</taxon>
        <taxon>rosids</taxon>
        <taxon>fabids</taxon>
        <taxon>Rosales</taxon>
        <taxon>Cannabaceae</taxon>
        <taxon>Trema</taxon>
    </lineage>
</organism>
<dbReference type="EMBL" id="JXTC01000300">
    <property type="protein sequence ID" value="PON67906.1"/>
    <property type="molecule type" value="Genomic_DNA"/>
</dbReference>
<accession>A0A2P5D3N4</accession>
<name>A0A2P5D3N4_TREOI</name>
<gene>
    <name evidence="2" type="ORF">TorRG33x02_263410</name>
</gene>
<dbReference type="AlphaFoldDB" id="A0A2P5D3N4"/>
<protein>
    <submittedName>
        <fullName evidence="2">Uncharacterized protein</fullName>
    </submittedName>
</protein>
<feature type="compositionally biased region" description="Basic and acidic residues" evidence="1">
    <location>
        <begin position="33"/>
        <end position="44"/>
    </location>
</feature>